<feature type="domain" description="Polysaccharide biosynthesis enzyme WcbI" evidence="1">
    <location>
        <begin position="40"/>
        <end position="248"/>
    </location>
</feature>
<organism evidence="2 3">
    <name type="scientific">Methylobacterium persicinum</name>
    <dbReference type="NCBI Taxonomy" id="374426"/>
    <lineage>
        <taxon>Bacteria</taxon>
        <taxon>Pseudomonadati</taxon>
        <taxon>Pseudomonadota</taxon>
        <taxon>Alphaproteobacteria</taxon>
        <taxon>Hyphomicrobiales</taxon>
        <taxon>Methylobacteriaceae</taxon>
        <taxon>Methylobacterium</taxon>
    </lineage>
</organism>
<keyword evidence="3" id="KW-1185">Reference proteome</keyword>
<accession>A0ABU0HJ60</accession>
<protein>
    <recommendedName>
        <fullName evidence="1">Polysaccharide biosynthesis enzyme WcbI domain-containing protein</fullName>
    </recommendedName>
</protein>
<reference evidence="2 3" key="1">
    <citation type="submission" date="2023-07" db="EMBL/GenBank/DDBJ databases">
        <title>Genomic Encyclopedia of Type Strains, Phase IV (KMG-IV): sequencing the most valuable type-strain genomes for metagenomic binning, comparative biology and taxonomic classification.</title>
        <authorList>
            <person name="Goeker M."/>
        </authorList>
    </citation>
    <scope>NUCLEOTIDE SEQUENCE [LARGE SCALE GENOMIC DNA]</scope>
    <source>
        <strain evidence="2 3">DSM 19562</strain>
    </source>
</reference>
<dbReference type="RefSeq" id="WP_307440518.1">
    <property type="nucleotide sequence ID" value="NZ_JAUSVV010000003.1"/>
</dbReference>
<name>A0ABU0HJ60_9HYPH</name>
<gene>
    <name evidence="2" type="ORF">QO016_001852</name>
</gene>
<dbReference type="InterPro" id="IPR041307">
    <property type="entry name" value="WcbI"/>
</dbReference>
<evidence type="ECO:0000259" key="1">
    <source>
        <dbReference type="Pfam" id="PF18588"/>
    </source>
</evidence>
<dbReference type="Proteomes" id="UP001236369">
    <property type="component" value="Unassembled WGS sequence"/>
</dbReference>
<proteinExistence type="predicted"/>
<evidence type="ECO:0000313" key="2">
    <source>
        <dbReference type="EMBL" id="MDQ0442358.1"/>
    </source>
</evidence>
<dbReference type="Pfam" id="PF18588">
    <property type="entry name" value="WcbI"/>
    <property type="match status" value="1"/>
</dbReference>
<dbReference type="EMBL" id="JAUSVV010000003">
    <property type="protein sequence ID" value="MDQ0442358.1"/>
    <property type="molecule type" value="Genomic_DNA"/>
</dbReference>
<sequence>MALTDLPRRARQAFSLSAPSWATAWRDRSRRAPPRTGPSIAVIGNCQARVLAQAMRLLAPESPVRYLSMGTLKRDHGHLDGLARLLRGHDHVFSQAFPAGLIPGGDSAQLREAVPRLTLVPSIVFSAFHPDMVYAGAASDLAALKLAPSPLGQYHSAIALFAHRLGLDAGKTVALFREEVFGRLGYLDHWDPAVRELAAAAAQVGFPLDRELTRWARRGAFMHLMNHPKAFVLGDIAKRLLREGGLSPEPVEVEDYLGDELTQDVVWPIYPPIAEQFGLTGSYLFKARATAGHFPVLYDLPGFIAASFAMYDGLSAGDLHCPRVEAWLSAPDIVAMFRAG</sequence>
<evidence type="ECO:0000313" key="3">
    <source>
        <dbReference type="Proteomes" id="UP001236369"/>
    </source>
</evidence>
<comment type="caution">
    <text evidence="2">The sequence shown here is derived from an EMBL/GenBank/DDBJ whole genome shotgun (WGS) entry which is preliminary data.</text>
</comment>